<proteinExistence type="predicted"/>
<reference evidence="2 3" key="1">
    <citation type="submission" date="2018-10" db="EMBL/GenBank/DDBJ databases">
        <title>Sequencing the genomes of 1000 actinobacteria strains.</title>
        <authorList>
            <person name="Klenk H.-P."/>
        </authorList>
    </citation>
    <scope>NUCLEOTIDE SEQUENCE [LARGE SCALE GENOMIC DNA]</scope>
    <source>
        <strain evidence="2 3">DSM 44267</strain>
    </source>
</reference>
<dbReference type="RefSeq" id="WP_121034398.1">
    <property type="nucleotide sequence ID" value="NZ_RBXT01000001.1"/>
</dbReference>
<keyword evidence="3" id="KW-1185">Reference proteome</keyword>
<evidence type="ECO:0000256" key="1">
    <source>
        <dbReference type="SAM" id="Phobius"/>
    </source>
</evidence>
<keyword evidence="1" id="KW-0472">Membrane</keyword>
<dbReference type="Proteomes" id="UP000278440">
    <property type="component" value="Unassembled WGS sequence"/>
</dbReference>
<dbReference type="AlphaFoldDB" id="A0A495Y278"/>
<sequence length="201" mass="21174">MASTPRGVVAVDRVVTLLAGLVLIVGGAAAFAWHQGYLASGIGSLRTDVNRISFPWMTDATSASWWPWAAGAIGLVLTVLALVWLGRHVTGSRVSTLRLPGSGGEGSLRVDVGAAAKAAADELVRHDDIRSCRSSVSVERGQIVALLEPTLEPSADLAEVTAAAEAAGGKLVGFVGRDDLTYRVQLKVARREHAENERRVQ</sequence>
<keyword evidence="1" id="KW-0812">Transmembrane</keyword>
<comment type="caution">
    <text evidence="2">The sequence shown here is derived from an EMBL/GenBank/DDBJ whole genome shotgun (WGS) entry which is preliminary data.</text>
</comment>
<dbReference type="OrthoDB" id="3827523at2"/>
<keyword evidence="1" id="KW-1133">Transmembrane helix</keyword>
<protein>
    <submittedName>
        <fullName evidence="2">Uncharacterized protein</fullName>
    </submittedName>
</protein>
<feature type="transmembrane region" description="Helical" evidence="1">
    <location>
        <begin position="65"/>
        <end position="85"/>
    </location>
</feature>
<accession>A0A495Y278</accession>
<dbReference type="EMBL" id="RBXT01000001">
    <property type="protein sequence ID" value="RKT79505.1"/>
    <property type="molecule type" value="Genomic_DNA"/>
</dbReference>
<name>A0A495Y278_9MICO</name>
<evidence type="ECO:0000313" key="2">
    <source>
        <dbReference type="EMBL" id="RKT79505.1"/>
    </source>
</evidence>
<gene>
    <name evidence="2" type="ORF">DFJ68_2978</name>
</gene>
<evidence type="ECO:0000313" key="3">
    <source>
        <dbReference type="Proteomes" id="UP000278440"/>
    </source>
</evidence>
<organism evidence="2 3">
    <name type="scientific">Terracoccus luteus</name>
    <dbReference type="NCBI Taxonomy" id="53356"/>
    <lineage>
        <taxon>Bacteria</taxon>
        <taxon>Bacillati</taxon>
        <taxon>Actinomycetota</taxon>
        <taxon>Actinomycetes</taxon>
        <taxon>Micrococcales</taxon>
        <taxon>Intrasporangiaceae</taxon>
        <taxon>Terracoccus</taxon>
    </lineage>
</organism>